<keyword evidence="3" id="KW-1185">Reference proteome</keyword>
<keyword evidence="1" id="KW-0472">Membrane</keyword>
<protein>
    <recommendedName>
        <fullName evidence="4">DUF2306 domain-containing protein</fullName>
    </recommendedName>
</protein>
<evidence type="ECO:0000256" key="1">
    <source>
        <dbReference type="SAM" id="Phobius"/>
    </source>
</evidence>
<dbReference type="AlphaFoldDB" id="A0A9X3YKX8"/>
<name>A0A9X3YKX8_9GAMM</name>
<evidence type="ECO:0000313" key="3">
    <source>
        <dbReference type="Proteomes" id="UP001139971"/>
    </source>
</evidence>
<sequence>MLGITTFGLFHTAISLVSLFAGLYGLARYGEIRYANPGGRLYVLVTIVTCATGFFIVRHGGFSEAHALGIATLVVLAGAWFADRDAPDRGARRCIAALGYTLTVFFHFIPGFNETLTRIPVGAPFVSGPRDPVLLALVGATFGVFAVIGALQARRLLAKAAVGIS</sequence>
<comment type="caution">
    <text evidence="2">The sequence shown here is derived from an EMBL/GenBank/DDBJ whole genome shotgun (WGS) entry which is preliminary data.</text>
</comment>
<dbReference type="Proteomes" id="UP001139971">
    <property type="component" value="Unassembled WGS sequence"/>
</dbReference>
<organism evidence="2 3">
    <name type="scientific">Tahibacter soli</name>
    <dbReference type="NCBI Taxonomy" id="2983605"/>
    <lineage>
        <taxon>Bacteria</taxon>
        <taxon>Pseudomonadati</taxon>
        <taxon>Pseudomonadota</taxon>
        <taxon>Gammaproteobacteria</taxon>
        <taxon>Lysobacterales</taxon>
        <taxon>Rhodanobacteraceae</taxon>
        <taxon>Tahibacter</taxon>
    </lineage>
</organism>
<evidence type="ECO:0000313" key="2">
    <source>
        <dbReference type="EMBL" id="MDC8013130.1"/>
    </source>
</evidence>
<gene>
    <name evidence="2" type="ORF">OD750_011315</name>
</gene>
<feature type="transmembrane region" description="Helical" evidence="1">
    <location>
        <begin position="94"/>
        <end position="112"/>
    </location>
</feature>
<feature type="transmembrane region" description="Helical" evidence="1">
    <location>
        <begin position="132"/>
        <end position="151"/>
    </location>
</feature>
<dbReference type="RefSeq" id="WP_263545346.1">
    <property type="nucleotide sequence ID" value="NZ_JAOVZO020000017.1"/>
</dbReference>
<feature type="transmembrane region" description="Helical" evidence="1">
    <location>
        <begin position="39"/>
        <end position="59"/>
    </location>
</feature>
<reference evidence="2" key="1">
    <citation type="submission" date="2023-02" db="EMBL/GenBank/DDBJ databases">
        <title>Tahibacter soli sp. nov. isolated from soil.</title>
        <authorList>
            <person name="Baek J.H."/>
            <person name="Lee J.K."/>
            <person name="Choi D.G."/>
            <person name="Jeon C.O."/>
        </authorList>
    </citation>
    <scope>NUCLEOTIDE SEQUENCE</scope>
    <source>
        <strain evidence="2">BL</strain>
    </source>
</reference>
<keyword evidence="1" id="KW-1133">Transmembrane helix</keyword>
<feature type="transmembrane region" description="Helical" evidence="1">
    <location>
        <begin position="65"/>
        <end position="82"/>
    </location>
</feature>
<feature type="transmembrane region" description="Helical" evidence="1">
    <location>
        <begin position="6"/>
        <end position="27"/>
    </location>
</feature>
<evidence type="ECO:0008006" key="4">
    <source>
        <dbReference type="Google" id="ProtNLM"/>
    </source>
</evidence>
<accession>A0A9X3YKX8</accession>
<dbReference type="EMBL" id="JAOVZO020000017">
    <property type="protein sequence ID" value="MDC8013130.1"/>
    <property type="molecule type" value="Genomic_DNA"/>
</dbReference>
<keyword evidence="1" id="KW-0812">Transmembrane</keyword>
<proteinExistence type="predicted"/>